<evidence type="ECO:0000256" key="5">
    <source>
        <dbReference type="HAMAP-Rule" id="MF_00127"/>
    </source>
</evidence>
<dbReference type="InterPro" id="IPR004154">
    <property type="entry name" value="Anticodon-bd"/>
</dbReference>
<dbReference type="PROSITE" id="PS50862">
    <property type="entry name" value="AA_TRNA_LIGASE_II"/>
    <property type="match status" value="1"/>
</dbReference>
<comment type="catalytic activity">
    <reaction evidence="4 5">
        <text>tRNA(His) + L-histidine + ATP = L-histidyl-tRNA(His) + AMP + diphosphate + H(+)</text>
        <dbReference type="Rhea" id="RHEA:17313"/>
        <dbReference type="Rhea" id="RHEA-COMP:9665"/>
        <dbReference type="Rhea" id="RHEA-COMP:9689"/>
        <dbReference type="ChEBI" id="CHEBI:15378"/>
        <dbReference type="ChEBI" id="CHEBI:30616"/>
        <dbReference type="ChEBI" id="CHEBI:33019"/>
        <dbReference type="ChEBI" id="CHEBI:57595"/>
        <dbReference type="ChEBI" id="CHEBI:78442"/>
        <dbReference type="ChEBI" id="CHEBI:78527"/>
        <dbReference type="ChEBI" id="CHEBI:456215"/>
        <dbReference type="EC" id="6.1.1.21"/>
    </reaction>
</comment>
<feature type="binding site" evidence="6">
    <location>
        <position position="159"/>
    </location>
    <ligand>
        <name>L-histidine</name>
        <dbReference type="ChEBI" id="CHEBI:57595"/>
    </ligand>
</feature>
<keyword evidence="2 5" id="KW-0547">Nucleotide-binding</keyword>
<comment type="caution">
    <text evidence="8">The sequence shown here is derived from an EMBL/GenBank/DDBJ whole genome shotgun (WGS) entry which is preliminary data.</text>
</comment>
<evidence type="ECO:0000256" key="1">
    <source>
        <dbReference type="ARBA" id="ARBA00008226"/>
    </source>
</evidence>
<dbReference type="SUPFAM" id="SSF55681">
    <property type="entry name" value="Class II aaRS and biotin synthetases"/>
    <property type="match status" value="1"/>
</dbReference>
<comment type="subunit">
    <text evidence="5">Homodimer.</text>
</comment>
<dbReference type="EC" id="6.1.1.21" evidence="5"/>
<dbReference type="Gene3D" id="3.40.50.800">
    <property type="entry name" value="Anticodon-binding domain"/>
    <property type="match status" value="1"/>
</dbReference>
<dbReference type="CDD" id="cd00773">
    <property type="entry name" value="HisRS-like_core"/>
    <property type="match status" value="1"/>
</dbReference>
<dbReference type="PATRIC" id="fig|1619041.3.peg.292"/>
<dbReference type="AlphaFoldDB" id="A0A0G1MHF0"/>
<keyword evidence="3 5" id="KW-0030">Aminoacyl-tRNA synthetase</keyword>
<dbReference type="PANTHER" id="PTHR43707">
    <property type="entry name" value="HISTIDYL-TRNA SYNTHETASE"/>
    <property type="match status" value="1"/>
</dbReference>
<evidence type="ECO:0000256" key="2">
    <source>
        <dbReference type="ARBA" id="ARBA00022741"/>
    </source>
</evidence>
<evidence type="ECO:0000313" key="9">
    <source>
        <dbReference type="Proteomes" id="UP000033999"/>
    </source>
</evidence>
<keyword evidence="5" id="KW-0963">Cytoplasm</keyword>
<dbReference type="Proteomes" id="UP000033999">
    <property type="component" value="Unassembled WGS sequence"/>
</dbReference>
<evidence type="ECO:0000256" key="3">
    <source>
        <dbReference type="ARBA" id="ARBA00023146"/>
    </source>
</evidence>
<dbReference type="GO" id="GO:0005737">
    <property type="term" value="C:cytoplasm"/>
    <property type="evidence" value="ECO:0007669"/>
    <property type="project" value="UniProtKB-SubCell"/>
</dbReference>
<keyword evidence="5" id="KW-0067">ATP-binding</keyword>
<dbReference type="SUPFAM" id="SSF52954">
    <property type="entry name" value="Class II aaRS ABD-related"/>
    <property type="match status" value="1"/>
</dbReference>
<dbReference type="PANTHER" id="PTHR43707:SF1">
    <property type="entry name" value="HISTIDINE--TRNA LIGASE, MITOCHONDRIAL-RELATED"/>
    <property type="match status" value="1"/>
</dbReference>
<dbReference type="GO" id="GO:0004821">
    <property type="term" value="F:histidine-tRNA ligase activity"/>
    <property type="evidence" value="ECO:0007669"/>
    <property type="project" value="UniProtKB-UniRule"/>
</dbReference>
<evidence type="ECO:0000256" key="6">
    <source>
        <dbReference type="PIRSR" id="PIRSR001549-1"/>
    </source>
</evidence>
<protein>
    <recommendedName>
        <fullName evidence="5">Histidine--tRNA ligase</fullName>
        <ecNumber evidence="5">6.1.1.21</ecNumber>
    </recommendedName>
    <alternativeName>
        <fullName evidence="5">Histidyl-tRNA synthetase</fullName>
        <shortName evidence="5">HisRS</shortName>
    </alternativeName>
</protein>
<comment type="similarity">
    <text evidence="1 5">Belongs to the class-II aminoacyl-tRNA synthetase family.</text>
</comment>
<gene>
    <name evidence="5" type="primary">hisS</name>
    <name evidence="8" type="ORF">UX10_C0008G0017</name>
</gene>
<dbReference type="EMBL" id="LCKX01000008">
    <property type="protein sequence ID" value="KKU07614.1"/>
    <property type="molecule type" value="Genomic_DNA"/>
</dbReference>
<feature type="binding site" evidence="6">
    <location>
        <begin position="293"/>
        <end position="294"/>
    </location>
    <ligand>
        <name>L-histidine</name>
        <dbReference type="ChEBI" id="CHEBI:57595"/>
    </ligand>
</feature>
<keyword evidence="5" id="KW-0648">Protein biosynthesis</keyword>
<dbReference type="GO" id="GO:0006427">
    <property type="term" value="P:histidyl-tRNA aminoacylation"/>
    <property type="evidence" value="ECO:0007669"/>
    <property type="project" value="UniProtKB-UniRule"/>
</dbReference>
<sequence length="456" mass="51780">MPKNIKVKYISKIAHKVHEPARTPEETQAKKFARTPQLPRGMKDLLPYETPWWDLLYGRVASLARSYGFDKIETPVVEETALFVRSIGKDTDIVEKEMYPIADAEGEKLVLRPENTASIVRAYINHGMLNLPQPVKLWYWGPMFRHERPQSGRYRQFHQLGFEILGDESPIVDAELILIAYNLFKNLEISVSIQINSIGCVQCRPAYHQSLIAYYRTVRHEMCEQCRKRLQKNPLRALDCKEPQCQPLKKEAPHFVDYLCEPCKEHFMSVLEYLDELGLPYFLNHSLVRGLDYYNRTVFELYVSGEEEGSQSALGGGGRYDGLSEILGGRPTPACGFAQGCERVIAKIKEIGSVKLSEPVFHVFVAQLGNQAKSKALKLFENLRAADINVAHNLSKNGLRPQLEIANKLGVRYSLVIGQKEVQDETIIIRDMESGVQEIIGFNKAVSDLKKKLGLS</sequence>
<evidence type="ECO:0000256" key="4">
    <source>
        <dbReference type="ARBA" id="ARBA00047639"/>
    </source>
</evidence>
<dbReference type="InterPro" id="IPR036621">
    <property type="entry name" value="Anticodon-bd_dom_sf"/>
</dbReference>
<keyword evidence="5 8" id="KW-0436">Ligase</keyword>
<name>A0A0G1MHF0_9BACT</name>
<dbReference type="InterPro" id="IPR004516">
    <property type="entry name" value="HisRS/HisZ"/>
</dbReference>
<feature type="binding site" evidence="6">
    <location>
        <position position="163"/>
    </location>
    <ligand>
        <name>L-histidine</name>
        <dbReference type="ChEBI" id="CHEBI:57595"/>
    </ligand>
</feature>
<dbReference type="PIRSF" id="PIRSF001549">
    <property type="entry name" value="His-tRNA_synth"/>
    <property type="match status" value="1"/>
</dbReference>
<accession>A0A0G1MHF0</accession>
<dbReference type="Pfam" id="PF03129">
    <property type="entry name" value="HGTP_anticodon"/>
    <property type="match status" value="1"/>
</dbReference>
<feature type="domain" description="Aminoacyl-transfer RNA synthetases class-II family profile" evidence="7">
    <location>
        <begin position="64"/>
        <end position="359"/>
    </location>
</feature>
<dbReference type="Gene3D" id="3.30.930.10">
    <property type="entry name" value="Bira Bifunctional Protein, Domain 2"/>
    <property type="match status" value="1"/>
</dbReference>
<dbReference type="InterPro" id="IPR041715">
    <property type="entry name" value="HisRS-like_core"/>
</dbReference>
<dbReference type="GO" id="GO:0005524">
    <property type="term" value="F:ATP binding"/>
    <property type="evidence" value="ECO:0007669"/>
    <property type="project" value="UniProtKB-UniRule"/>
</dbReference>
<dbReference type="HAMAP" id="MF_00127">
    <property type="entry name" value="His_tRNA_synth"/>
    <property type="match status" value="1"/>
</dbReference>
<evidence type="ECO:0000259" key="7">
    <source>
        <dbReference type="PROSITE" id="PS50862"/>
    </source>
</evidence>
<feature type="binding site" evidence="6">
    <location>
        <begin position="114"/>
        <end position="116"/>
    </location>
    <ligand>
        <name>L-histidine</name>
        <dbReference type="ChEBI" id="CHEBI:57595"/>
    </ligand>
</feature>
<reference evidence="8 9" key="1">
    <citation type="journal article" date="2015" name="Nature">
        <title>rRNA introns, odd ribosomes, and small enigmatic genomes across a large radiation of phyla.</title>
        <authorList>
            <person name="Brown C.T."/>
            <person name="Hug L.A."/>
            <person name="Thomas B.C."/>
            <person name="Sharon I."/>
            <person name="Castelle C.J."/>
            <person name="Singh A."/>
            <person name="Wilkins M.J."/>
            <person name="Williams K.H."/>
            <person name="Banfield J.F."/>
        </authorList>
    </citation>
    <scope>NUCLEOTIDE SEQUENCE [LARGE SCALE GENOMIC DNA]</scope>
</reference>
<dbReference type="Pfam" id="PF13393">
    <property type="entry name" value="tRNA-synt_His"/>
    <property type="match status" value="1"/>
</dbReference>
<dbReference type="InterPro" id="IPR045864">
    <property type="entry name" value="aa-tRNA-synth_II/BPL/LPL"/>
</dbReference>
<organism evidence="8 9">
    <name type="scientific">Candidatus Magasanikbacteria bacterium GW2011_GWA2_45_39</name>
    <dbReference type="NCBI Taxonomy" id="1619041"/>
    <lineage>
        <taxon>Bacteria</taxon>
        <taxon>Candidatus Magasanikiibacteriota</taxon>
    </lineage>
</organism>
<dbReference type="InterPro" id="IPR015807">
    <property type="entry name" value="His-tRNA-ligase"/>
</dbReference>
<evidence type="ECO:0000313" key="8">
    <source>
        <dbReference type="EMBL" id="KKU07614.1"/>
    </source>
</evidence>
<feature type="binding site" evidence="6">
    <location>
        <position position="289"/>
    </location>
    <ligand>
        <name>L-histidine</name>
        <dbReference type="ChEBI" id="CHEBI:57595"/>
    </ligand>
</feature>
<dbReference type="NCBIfam" id="TIGR00442">
    <property type="entry name" value="hisS"/>
    <property type="match status" value="1"/>
</dbReference>
<feature type="binding site" evidence="6">
    <location>
        <position position="145"/>
    </location>
    <ligand>
        <name>L-histidine</name>
        <dbReference type="ChEBI" id="CHEBI:57595"/>
    </ligand>
</feature>
<dbReference type="InterPro" id="IPR006195">
    <property type="entry name" value="aa-tRNA-synth_II"/>
</dbReference>
<proteinExistence type="inferred from homology"/>
<comment type="subcellular location">
    <subcellularLocation>
        <location evidence="5">Cytoplasm</location>
    </subcellularLocation>
</comment>